<name>A0A1S2P3D5_9ACTN</name>
<reference evidence="2 3" key="1">
    <citation type="submission" date="2016-10" db="EMBL/GenBank/DDBJ databases">
        <title>Genome sequence of Streptomyces sp. MUSC 93.</title>
        <authorList>
            <person name="Lee L.-H."/>
            <person name="Ser H.-L."/>
            <person name="Law J.W.-F."/>
        </authorList>
    </citation>
    <scope>NUCLEOTIDE SEQUENCE [LARGE SCALE GENOMIC DNA]</scope>
    <source>
        <strain evidence="2 3">MUSC 93</strain>
    </source>
</reference>
<sequence length="77" mass="8453">MGQKGPFLPALGRRRRRATSATTFNALSQSAKFAMRYLQCPAKLGHVLAMLVERKAEEAGHATVAVVGRHWTFGRDA</sequence>
<dbReference type="AlphaFoldDB" id="A0A1S2P3D5"/>
<dbReference type="EMBL" id="MLYP01000058">
    <property type="protein sequence ID" value="OIJ88343.1"/>
    <property type="molecule type" value="Genomic_DNA"/>
</dbReference>
<dbReference type="Proteomes" id="UP000179935">
    <property type="component" value="Unassembled WGS sequence"/>
</dbReference>
<gene>
    <name evidence="2" type="ORF">BIV24_22510</name>
</gene>
<feature type="region of interest" description="Disordered" evidence="1">
    <location>
        <begin position="1"/>
        <end position="21"/>
    </location>
</feature>
<organism evidence="2 3">
    <name type="scientific">Streptomyces colonosanans</name>
    <dbReference type="NCBI Taxonomy" id="1428652"/>
    <lineage>
        <taxon>Bacteria</taxon>
        <taxon>Bacillati</taxon>
        <taxon>Actinomycetota</taxon>
        <taxon>Actinomycetes</taxon>
        <taxon>Kitasatosporales</taxon>
        <taxon>Streptomycetaceae</taxon>
        <taxon>Streptomyces</taxon>
    </lineage>
</organism>
<evidence type="ECO:0000256" key="1">
    <source>
        <dbReference type="SAM" id="MobiDB-lite"/>
    </source>
</evidence>
<evidence type="ECO:0000313" key="2">
    <source>
        <dbReference type="EMBL" id="OIJ88343.1"/>
    </source>
</evidence>
<accession>A0A1S2P3D5</accession>
<keyword evidence="3" id="KW-1185">Reference proteome</keyword>
<protein>
    <submittedName>
        <fullName evidence="2">Uncharacterized protein</fullName>
    </submittedName>
</protein>
<proteinExistence type="predicted"/>
<dbReference type="STRING" id="1428652.BIV24_22510"/>
<comment type="caution">
    <text evidence="2">The sequence shown here is derived from an EMBL/GenBank/DDBJ whole genome shotgun (WGS) entry which is preliminary data.</text>
</comment>
<evidence type="ECO:0000313" key="3">
    <source>
        <dbReference type="Proteomes" id="UP000179935"/>
    </source>
</evidence>